<dbReference type="SUPFAM" id="SSF48008">
    <property type="entry name" value="GntR ligand-binding domain-like"/>
    <property type="match status" value="1"/>
</dbReference>
<dbReference type="SUPFAM" id="SSF46785">
    <property type="entry name" value="Winged helix' DNA-binding domain"/>
    <property type="match status" value="1"/>
</dbReference>
<proteinExistence type="predicted"/>
<gene>
    <name evidence="5" type="ORF">J2S17_000481</name>
</gene>
<dbReference type="InterPro" id="IPR036388">
    <property type="entry name" value="WH-like_DNA-bd_sf"/>
</dbReference>
<dbReference type="Proteomes" id="UP001238088">
    <property type="component" value="Unassembled WGS sequence"/>
</dbReference>
<dbReference type="Pfam" id="PF00392">
    <property type="entry name" value="GntR"/>
    <property type="match status" value="1"/>
</dbReference>
<evidence type="ECO:0000259" key="4">
    <source>
        <dbReference type="PROSITE" id="PS50949"/>
    </source>
</evidence>
<dbReference type="SMART" id="SM00345">
    <property type="entry name" value="HTH_GNTR"/>
    <property type="match status" value="1"/>
</dbReference>
<comment type="caution">
    <text evidence="5">The sequence shown here is derived from an EMBL/GenBank/DDBJ whole genome shotgun (WGS) entry which is preliminary data.</text>
</comment>
<dbReference type="Gene3D" id="1.20.120.530">
    <property type="entry name" value="GntR ligand-binding domain-like"/>
    <property type="match status" value="1"/>
</dbReference>
<protein>
    <submittedName>
        <fullName evidence="5">DNA-binding GntR family transcriptional regulator</fullName>
    </submittedName>
</protein>
<dbReference type="CDD" id="cd07377">
    <property type="entry name" value="WHTH_GntR"/>
    <property type="match status" value="1"/>
</dbReference>
<dbReference type="RefSeq" id="WP_307471491.1">
    <property type="nucleotide sequence ID" value="NZ_JAUSUB010000001.1"/>
</dbReference>
<evidence type="ECO:0000256" key="3">
    <source>
        <dbReference type="ARBA" id="ARBA00023163"/>
    </source>
</evidence>
<keyword evidence="2 5" id="KW-0238">DNA-binding</keyword>
<dbReference type="SMART" id="SM00895">
    <property type="entry name" value="FCD"/>
    <property type="match status" value="1"/>
</dbReference>
<keyword evidence="3" id="KW-0804">Transcription</keyword>
<accession>A0ABU0ACT2</accession>
<dbReference type="PANTHER" id="PTHR43537">
    <property type="entry name" value="TRANSCRIPTIONAL REGULATOR, GNTR FAMILY"/>
    <property type="match status" value="1"/>
</dbReference>
<dbReference type="InterPro" id="IPR036390">
    <property type="entry name" value="WH_DNA-bd_sf"/>
</dbReference>
<evidence type="ECO:0000313" key="5">
    <source>
        <dbReference type="EMBL" id="MDQ0268612.1"/>
    </source>
</evidence>
<dbReference type="InterPro" id="IPR011711">
    <property type="entry name" value="GntR_C"/>
</dbReference>
<name>A0ABU0ACT2_9BACI</name>
<evidence type="ECO:0000256" key="1">
    <source>
        <dbReference type="ARBA" id="ARBA00023015"/>
    </source>
</evidence>
<feature type="domain" description="HTH gntR-type" evidence="4">
    <location>
        <begin position="13"/>
        <end position="80"/>
    </location>
</feature>
<dbReference type="PRINTS" id="PR00035">
    <property type="entry name" value="HTHGNTR"/>
</dbReference>
<evidence type="ECO:0000256" key="2">
    <source>
        <dbReference type="ARBA" id="ARBA00023125"/>
    </source>
</evidence>
<dbReference type="EMBL" id="JAUSUB010000001">
    <property type="protein sequence ID" value="MDQ0268612.1"/>
    <property type="molecule type" value="Genomic_DNA"/>
</dbReference>
<organism evidence="5 6">
    <name type="scientific">Cytobacillus purgationiresistens</name>
    <dbReference type="NCBI Taxonomy" id="863449"/>
    <lineage>
        <taxon>Bacteria</taxon>
        <taxon>Bacillati</taxon>
        <taxon>Bacillota</taxon>
        <taxon>Bacilli</taxon>
        <taxon>Bacillales</taxon>
        <taxon>Bacillaceae</taxon>
        <taxon>Cytobacillus</taxon>
    </lineage>
</organism>
<dbReference type="Pfam" id="PF07729">
    <property type="entry name" value="FCD"/>
    <property type="match status" value="1"/>
</dbReference>
<dbReference type="PANTHER" id="PTHR43537:SF24">
    <property type="entry name" value="GLUCONATE OPERON TRANSCRIPTIONAL REPRESSOR"/>
    <property type="match status" value="1"/>
</dbReference>
<keyword evidence="1" id="KW-0805">Transcription regulation</keyword>
<keyword evidence="6" id="KW-1185">Reference proteome</keyword>
<dbReference type="GO" id="GO:0003677">
    <property type="term" value="F:DNA binding"/>
    <property type="evidence" value="ECO:0007669"/>
    <property type="project" value="UniProtKB-KW"/>
</dbReference>
<dbReference type="InterPro" id="IPR008920">
    <property type="entry name" value="TF_FadR/GntR_C"/>
</dbReference>
<dbReference type="PROSITE" id="PS50949">
    <property type="entry name" value="HTH_GNTR"/>
    <property type="match status" value="1"/>
</dbReference>
<sequence>MPIPTDFSTPQRLSAKKRAFLQIQEWIIDGTLKPKEKLNDADLAEALGVSRTPIREALQLLGAQGFVEMFPGVGTQVTTVNHDDIMKILPPLSVLQALATEIAAEIIDQQSINQLKEINEQFSHAIKTGNSFAALKLDVQFHDLIVEKADNPYITQTVSSLQPHVLRLYFYKAIILTESSIDEHNVIIKALEEKDKETCSRVARTNWIRAIDEYFTTENKHHE</sequence>
<evidence type="ECO:0000313" key="6">
    <source>
        <dbReference type="Proteomes" id="UP001238088"/>
    </source>
</evidence>
<reference evidence="5 6" key="1">
    <citation type="submission" date="2023-07" db="EMBL/GenBank/DDBJ databases">
        <title>Genomic Encyclopedia of Type Strains, Phase IV (KMG-IV): sequencing the most valuable type-strain genomes for metagenomic binning, comparative biology and taxonomic classification.</title>
        <authorList>
            <person name="Goeker M."/>
        </authorList>
    </citation>
    <scope>NUCLEOTIDE SEQUENCE [LARGE SCALE GENOMIC DNA]</scope>
    <source>
        <strain evidence="5 6">DSM 23494</strain>
    </source>
</reference>
<dbReference type="Gene3D" id="1.10.10.10">
    <property type="entry name" value="Winged helix-like DNA-binding domain superfamily/Winged helix DNA-binding domain"/>
    <property type="match status" value="1"/>
</dbReference>
<dbReference type="InterPro" id="IPR000524">
    <property type="entry name" value="Tscrpt_reg_HTH_GntR"/>
</dbReference>